<dbReference type="PROSITE" id="PS51257">
    <property type="entry name" value="PROKAR_LIPOPROTEIN"/>
    <property type="match status" value="1"/>
</dbReference>
<dbReference type="EMBL" id="CABFJX010000003">
    <property type="protein sequence ID" value="VTT56810.1"/>
    <property type="molecule type" value="Genomic_DNA"/>
</dbReference>
<name>A0A9Q9RAJ5_FUSFU</name>
<comment type="caution">
    <text evidence="2">The sequence shown here is derived from an EMBL/GenBank/DDBJ whole genome shotgun (WGS) entry which is preliminary data.</text>
</comment>
<accession>A0A9Q9RAJ5</accession>
<evidence type="ECO:0000313" key="2">
    <source>
        <dbReference type="EMBL" id="VTT56810.1"/>
    </source>
</evidence>
<reference evidence="2" key="1">
    <citation type="submission" date="2019-05" db="EMBL/GenBank/DDBJ databases">
        <authorList>
            <person name="Piombo E."/>
        </authorList>
    </citation>
    <scope>NUCLEOTIDE SEQUENCE</scope>
    <source>
        <strain evidence="2">C2S</strain>
    </source>
</reference>
<proteinExistence type="predicted"/>
<dbReference type="Proteomes" id="UP000760494">
    <property type="component" value="Unassembled WGS sequence"/>
</dbReference>
<evidence type="ECO:0000313" key="3">
    <source>
        <dbReference type="Proteomes" id="UP000760494"/>
    </source>
</evidence>
<organism evidence="2 3">
    <name type="scientific">Fusarium fujikuroi</name>
    <name type="common">Bakanae and foot rot disease fungus</name>
    <name type="synonym">Gibberella fujikuroi</name>
    <dbReference type="NCBI Taxonomy" id="5127"/>
    <lineage>
        <taxon>Eukaryota</taxon>
        <taxon>Fungi</taxon>
        <taxon>Dikarya</taxon>
        <taxon>Ascomycota</taxon>
        <taxon>Pezizomycotina</taxon>
        <taxon>Sordariomycetes</taxon>
        <taxon>Hypocreomycetidae</taxon>
        <taxon>Hypocreales</taxon>
        <taxon>Nectriaceae</taxon>
        <taxon>Fusarium</taxon>
        <taxon>Fusarium fujikuroi species complex</taxon>
    </lineage>
</organism>
<gene>
    <name evidence="2" type="ORF">C2S_13295</name>
</gene>
<feature type="signal peptide" evidence="1">
    <location>
        <begin position="1"/>
        <end position="19"/>
    </location>
</feature>
<evidence type="ECO:0008006" key="4">
    <source>
        <dbReference type="Google" id="ProtNLM"/>
    </source>
</evidence>
<evidence type="ECO:0000256" key="1">
    <source>
        <dbReference type="SAM" id="SignalP"/>
    </source>
</evidence>
<sequence length="127" mass="13847">MKPVTILLALTSTACTASAGLPRFAKCNAASQCNSDYCSPVQNADCDEFVNCRGGRCYDCRDPRNIAKAKPPYLSRYVDGPWLWSGLSKANLCSANTQRNMQCIDNTVIMQMGGHGPFPVQNGPPRR</sequence>
<dbReference type="AlphaFoldDB" id="A0A9Q9RAJ5"/>
<feature type="chain" id="PRO_5040217446" description="Secreted protein" evidence="1">
    <location>
        <begin position="20"/>
        <end position="127"/>
    </location>
</feature>
<protein>
    <recommendedName>
        <fullName evidence="4">Secreted protein</fullName>
    </recommendedName>
</protein>
<keyword evidence="1" id="KW-0732">Signal</keyword>